<evidence type="ECO:0000313" key="2">
    <source>
        <dbReference type="Proteomes" id="UP000246991"/>
    </source>
</evidence>
<accession>A0A317SFJ4</accession>
<dbReference type="AlphaFoldDB" id="A0A317SFJ4"/>
<proteinExistence type="predicted"/>
<dbReference type="Proteomes" id="UP000246991">
    <property type="component" value="Unassembled WGS sequence"/>
</dbReference>
<name>A0A317SFJ4_9PEZI</name>
<sequence length="109" mass="11337">MKVSISRTSHCSVGFLGHAASSLTNPEVAAYPDTSLSLTYSTSSIGSSCRPKGILELEHAPVHRWAGPGSLRGNAEVYSTKIARCISGASDARLLAPEPGNLFALHVSG</sequence>
<protein>
    <submittedName>
        <fullName evidence="1">Uncharacterized protein</fullName>
    </submittedName>
</protein>
<keyword evidence="2" id="KW-1185">Reference proteome</keyword>
<gene>
    <name evidence="1" type="ORF">C7212DRAFT_366358</name>
</gene>
<comment type="caution">
    <text evidence="1">The sequence shown here is derived from an EMBL/GenBank/DDBJ whole genome shotgun (WGS) entry which is preliminary data.</text>
</comment>
<dbReference type="EMBL" id="PYWC01000085">
    <property type="protein sequence ID" value="PWW73183.1"/>
    <property type="molecule type" value="Genomic_DNA"/>
</dbReference>
<reference evidence="1 2" key="1">
    <citation type="submission" date="2018-03" db="EMBL/GenBank/DDBJ databases">
        <title>Genomes of Pezizomycetes fungi and the evolution of truffles.</title>
        <authorList>
            <person name="Murat C."/>
            <person name="Payen T."/>
            <person name="Noel B."/>
            <person name="Kuo A."/>
            <person name="Martin F.M."/>
        </authorList>
    </citation>
    <scope>NUCLEOTIDE SEQUENCE [LARGE SCALE GENOMIC DNA]</scope>
    <source>
        <strain evidence="1">091103-1</strain>
    </source>
</reference>
<evidence type="ECO:0000313" key="1">
    <source>
        <dbReference type="EMBL" id="PWW73183.1"/>
    </source>
</evidence>
<organism evidence="1 2">
    <name type="scientific">Tuber magnatum</name>
    <name type="common">white Piedmont truffle</name>
    <dbReference type="NCBI Taxonomy" id="42249"/>
    <lineage>
        <taxon>Eukaryota</taxon>
        <taxon>Fungi</taxon>
        <taxon>Dikarya</taxon>
        <taxon>Ascomycota</taxon>
        <taxon>Pezizomycotina</taxon>
        <taxon>Pezizomycetes</taxon>
        <taxon>Pezizales</taxon>
        <taxon>Tuberaceae</taxon>
        <taxon>Tuber</taxon>
    </lineage>
</organism>